<dbReference type="Proteomes" id="UP000323067">
    <property type="component" value="Chromosome ii"/>
</dbReference>
<evidence type="ECO:0000313" key="3">
    <source>
        <dbReference type="EMBL" id="ATY66995.1"/>
    </source>
</evidence>
<accession>A0A2H4SV55</accession>
<proteinExistence type="predicted"/>
<feature type="domain" description="Heterokaryon incompatibility" evidence="2">
    <location>
        <begin position="26"/>
        <end position="177"/>
    </location>
</feature>
<dbReference type="PANTHER" id="PTHR24148:SF73">
    <property type="entry name" value="HET DOMAIN PROTEIN (AFU_ORTHOLOGUE AFUA_8G01020)"/>
    <property type="match status" value="1"/>
</dbReference>
<evidence type="ECO:0000256" key="1">
    <source>
        <dbReference type="SAM" id="MobiDB-lite"/>
    </source>
</evidence>
<dbReference type="InterPro" id="IPR052895">
    <property type="entry name" value="HetReg/Transcr_Mod"/>
</dbReference>
<dbReference type="VEuPathDB" id="FungiDB:A9K55_001023"/>
<dbReference type="InterPro" id="IPR010730">
    <property type="entry name" value="HET"/>
</dbReference>
<name>A0A2H4SV55_CORMI</name>
<dbReference type="EMBL" id="CP023327">
    <property type="protein sequence ID" value="ATY66995.1"/>
    <property type="molecule type" value="Genomic_DNA"/>
</dbReference>
<reference evidence="3 4" key="1">
    <citation type="journal article" date="2017" name="BMC Genomics">
        <title>Chromosome level assembly and secondary metabolite potential of the parasitic fungus Cordyceps militaris.</title>
        <authorList>
            <person name="Kramer G.J."/>
            <person name="Nodwell J.R."/>
        </authorList>
    </citation>
    <scope>NUCLEOTIDE SEQUENCE [LARGE SCALE GENOMIC DNA]</scope>
    <source>
        <strain evidence="3 4">ATCC 34164</strain>
    </source>
</reference>
<gene>
    <name evidence="3" type="ORF">A9K55_001023</name>
</gene>
<evidence type="ECO:0000259" key="2">
    <source>
        <dbReference type="Pfam" id="PF06985"/>
    </source>
</evidence>
<dbReference type="Pfam" id="PF06985">
    <property type="entry name" value="HET"/>
    <property type="match status" value="1"/>
</dbReference>
<dbReference type="VEuPathDB" id="FungiDB:CCM_03783"/>
<feature type="region of interest" description="Disordered" evidence="1">
    <location>
        <begin position="575"/>
        <end position="605"/>
    </location>
</feature>
<evidence type="ECO:0000313" key="4">
    <source>
        <dbReference type="Proteomes" id="UP000323067"/>
    </source>
</evidence>
<protein>
    <submittedName>
        <fullName evidence="3">Heterokaryon incompatibility</fullName>
    </submittedName>
</protein>
<sequence length="643" mass="71211">MTPTFRLLHIATSTLQSFPIGQSPPYLALSHAWSDRNFPARLPLGPSFGCLAIQETLRQRTALAHIRHCWIDLFCILQDSDEDVCAQIPLMGRIYSDAAAVLVLLTSTLGISQTHVDRGAAHLAPALAVWRAETWTDDAVRRHWTRGDGRAALQHAMEVLARFADATWGTRVWTLQEYLLAGDLVWIGADLAPISIPDELFVAIPRLCEELDIAECARRGDPATSRYELLFSHFAGMAARRIHATDRTRVMEMLGNRAASFPVDEVYGAMAVSTVEIGVRPRETRESAWKRWTEAALAAGHVRWLLLPPAMRTAAGVTACAEVLCAKRHLLSSASGLDTVTPYGPVTVSDGTVSMTARPIGPCTVLRQLGPVHRSHHGWVHRDLTLILYAQGHWFAAVDVAVAFGAGRYSPKQLLMIAQILVHNYDRALRCIQHRAEATFQLTLPSARYERVWADWMQLQAQCVMDALNFGCAHLLRVRPAAAQASFLTVLVTDGRAPDGTLVAFECNARGADGRHKLLIGETPAAEPSGAQALWHKAGVTISVAEDHAEGWDAIPLVEIRIGGARCQVCKRAAAPNAEAQMPSQTRSPTRDDAGRRRWRKRRREEARRRNIKVIRSRLKQRAPARRRYILLKELEVTVGEVL</sequence>
<dbReference type="AlphaFoldDB" id="A0A2H4SV55"/>
<dbReference type="PANTHER" id="PTHR24148">
    <property type="entry name" value="ANKYRIN REPEAT DOMAIN-CONTAINING PROTEIN 39 HOMOLOG-RELATED"/>
    <property type="match status" value="1"/>
</dbReference>
<dbReference type="OrthoDB" id="2157530at2759"/>
<organism evidence="3 4">
    <name type="scientific">Cordyceps militaris</name>
    <name type="common">Caterpillar fungus</name>
    <name type="synonym">Clavaria militaris</name>
    <dbReference type="NCBI Taxonomy" id="73501"/>
    <lineage>
        <taxon>Eukaryota</taxon>
        <taxon>Fungi</taxon>
        <taxon>Dikarya</taxon>
        <taxon>Ascomycota</taxon>
        <taxon>Pezizomycotina</taxon>
        <taxon>Sordariomycetes</taxon>
        <taxon>Hypocreomycetidae</taxon>
        <taxon>Hypocreales</taxon>
        <taxon>Cordycipitaceae</taxon>
        <taxon>Cordyceps</taxon>
    </lineage>
</organism>